<keyword evidence="7 10" id="KW-0067">ATP-binding</keyword>
<dbReference type="InterPro" id="IPR036565">
    <property type="entry name" value="Mur-like_cat_sf"/>
</dbReference>
<comment type="cofactor">
    <cofactor evidence="1">
        <name>Mg(2+)</name>
        <dbReference type="ChEBI" id="CHEBI:18420"/>
    </cofactor>
</comment>
<keyword evidence="13" id="KW-1185">Reference proteome</keyword>
<dbReference type="GO" id="GO:0004326">
    <property type="term" value="F:tetrahydrofolylpolyglutamate synthase activity"/>
    <property type="evidence" value="ECO:0007669"/>
    <property type="project" value="UniProtKB-EC"/>
</dbReference>
<gene>
    <name evidence="12" type="ORF">AXK11_03550</name>
</gene>
<dbReference type="SUPFAM" id="SSF53244">
    <property type="entry name" value="MurD-like peptide ligases, peptide-binding domain"/>
    <property type="match status" value="1"/>
</dbReference>
<keyword evidence="4 10" id="KW-0436">Ligase</keyword>
<dbReference type="PIRSF" id="PIRSF001563">
    <property type="entry name" value="Folylpolyglu_synth"/>
    <property type="match status" value="1"/>
</dbReference>
<dbReference type="Proteomes" id="UP000070058">
    <property type="component" value="Unassembled WGS sequence"/>
</dbReference>
<dbReference type="STRING" id="1548207.AXK11_03550"/>
<dbReference type="EC" id="6.3.2.17" evidence="3"/>
<dbReference type="PROSITE" id="PS01011">
    <property type="entry name" value="FOLYLPOLYGLU_SYNT_1"/>
    <property type="match status" value="1"/>
</dbReference>
<dbReference type="RefSeq" id="WP_068629317.1">
    <property type="nucleotide sequence ID" value="NZ_LSZQ01000029.1"/>
</dbReference>
<evidence type="ECO:0000256" key="4">
    <source>
        <dbReference type="ARBA" id="ARBA00022598"/>
    </source>
</evidence>
<evidence type="ECO:0000256" key="2">
    <source>
        <dbReference type="ARBA" id="ARBA00008276"/>
    </source>
</evidence>
<dbReference type="NCBIfam" id="TIGR01499">
    <property type="entry name" value="folC"/>
    <property type="match status" value="1"/>
</dbReference>
<evidence type="ECO:0000313" key="12">
    <source>
        <dbReference type="EMBL" id="KXU36628.1"/>
    </source>
</evidence>
<evidence type="ECO:0000256" key="9">
    <source>
        <dbReference type="ARBA" id="ARBA00047493"/>
    </source>
</evidence>
<comment type="catalytic activity">
    <reaction evidence="9">
        <text>(6S)-5,6,7,8-tetrahydrofolyl-(gamma-L-Glu)(n) + L-glutamate + ATP = (6S)-5,6,7,8-tetrahydrofolyl-(gamma-L-Glu)(n+1) + ADP + phosphate + H(+)</text>
        <dbReference type="Rhea" id="RHEA:10580"/>
        <dbReference type="Rhea" id="RHEA-COMP:14738"/>
        <dbReference type="Rhea" id="RHEA-COMP:14740"/>
        <dbReference type="ChEBI" id="CHEBI:15378"/>
        <dbReference type="ChEBI" id="CHEBI:29985"/>
        <dbReference type="ChEBI" id="CHEBI:30616"/>
        <dbReference type="ChEBI" id="CHEBI:43474"/>
        <dbReference type="ChEBI" id="CHEBI:141005"/>
        <dbReference type="ChEBI" id="CHEBI:456216"/>
        <dbReference type="EC" id="6.3.2.17"/>
    </reaction>
</comment>
<evidence type="ECO:0000313" key="13">
    <source>
        <dbReference type="Proteomes" id="UP000070058"/>
    </source>
</evidence>
<comment type="caution">
    <text evidence="12">The sequence shown here is derived from an EMBL/GenBank/DDBJ whole genome shotgun (WGS) entry which is preliminary data.</text>
</comment>
<dbReference type="InterPro" id="IPR036615">
    <property type="entry name" value="Mur_ligase_C_dom_sf"/>
</dbReference>
<keyword evidence="5" id="KW-0479">Metal-binding</keyword>
<dbReference type="GO" id="GO:0046872">
    <property type="term" value="F:metal ion binding"/>
    <property type="evidence" value="ECO:0007669"/>
    <property type="project" value="UniProtKB-KW"/>
</dbReference>
<dbReference type="SUPFAM" id="SSF53623">
    <property type="entry name" value="MurD-like peptide ligases, catalytic domain"/>
    <property type="match status" value="1"/>
</dbReference>
<keyword evidence="6 10" id="KW-0547">Nucleotide-binding</keyword>
<evidence type="ECO:0000256" key="6">
    <source>
        <dbReference type="ARBA" id="ARBA00022741"/>
    </source>
</evidence>
<evidence type="ECO:0000256" key="10">
    <source>
        <dbReference type="PIRNR" id="PIRNR001563"/>
    </source>
</evidence>
<dbReference type="GO" id="GO:0008841">
    <property type="term" value="F:dihydrofolate synthase activity"/>
    <property type="evidence" value="ECO:0007669"/>
    <property type="project" value="TreeGrafter"/>
</dbReference>
<dbReference type="GO" id="GO:0005524">
    <property type="term" value="F:ATP binding"/>
    <property type="evidence" value="ECO:0007669"/>
    <property type="project" value="UniProtKB-KW"/>
</dbReference>
<organism evidence="12 13">
    <name type="scientific">Cephaloticoccus primus</name>
    <dbReference type="NCBI Taxonomy" id="1548207"/>
    <lineage>
        <taxon>Bacteria</taxon>
        <taxon>Pseudomonadati</taxon>
        <taxon>Verrucomicrobiota</taxon>
        <taxon>Opitutia</taxon>
        <taxon>Opitutales</taxon>
        <taxon>Opitutaceae</taxon>
        <taxon>Cephaloticoccus</taxon>
    </lineage>
</organism>
<comment type="similarity">
    <text evidence="2 10">Belongs to the folylpolyglutamate synthase family.</text>
</comment>
<evidence type="ECO:0000256" key="1">
    <source>
        <dbReference type="ARBA" id="ARBA00001946"/>
    </source>
</evidence>
<accession>A0A139SQ03</accession>
<name>A0A139SQ03_9BACT</name>
<dbReference type="InterPro" id="IPR018109">
    <property type="entry name" value="Folylpolyglutamate_synth_CS"/>
</dbReference>
<evidence type="ECO:0000259" key="11">
    <source>
        <dbReference type="Pfam" id="PF08245"/>
    </source>
</evidence>
<reference evidence="13" key="1">
    <citation type="submission" date="2016-02" db="EMBL/GenBank/DDBJ databases">
        <authorList>
            <person name="Sanders J.G."/>
            <person name="Lin J.Y."/>
            <person name="Wertz J.T."/>
            <person name="Russell J.A."/>
            <person name="Moreau C.S."/>
            <person name="Powell S."/>
        </authorList>
    </citation>
    <scope>NUCLEOTIDE SEQUENCE [LARGE SCALE GENOMIC DNA]</scope>
    <source>
        <strain evidence="13">CAG34</strain>
    </source>
</reference>
<evidence type="ECO:0000256" key="7">
    <source>
        <dbReference type="ARBA" id="ARBA00022840"/>
    </source>
</evidence>
<proteinExistence type="inferred from homology"/>
<dbReference type="PANTHER" id="PTHR11136">
    <property type="entry name" value="FOLYLPOLYGLUTAMATE SYNTHASE-RELATED"/>
    <property type="match status" value="1"/>
</dbReference>
<dbReference type="Gene3D" id="3.90.190.20">
    <property type="entry name" value="Mur ligase, C-terminal domain"/>
    <property type="match status" value="1"/>
</dbReference>
<sequence length="441" mass="47160">MASDHGPTDLAARYAAVTSYLFDLKVSHGINFGIDRMRAFAAALGNPESQLPLVHVAGTNGKGSVVAMLDSILRAAGWRVGMYTSPHLVMLGERVQVDRRPLSPEEIVAYVDELRGVVEQQAGAVEAEASPSFFEFMTGMALLQFCRKRCDIGLVEVGLGGRLDATNIVVPELSIITSIGMDHCEILGHSLSEVAAEKAGIIKPGVPVVIGRMPSEAEQAIRARAAERGAAVHSVREAFGEALSDYPQTNLEGDYQRWNAATATLAAQVLGPRWKLTPEKIADGLGRVDWCGRWQRMQVGGRLLILDSSHNPEGAGVLENNLARLVAETGRQPVVIAGVLGAARAQPLLEAISRHASTLHLVVPKQSRACSLDELLGLVPTAFRGKVICDTVERLFPEPAECAAGGPDDVIVVTGSIYLIGEVLARLAPPSRAPEPRLQDF</sequence>
<feature type="domain" description="Mur ligase central" evidence="11">
    <location>
        <begin position="56"/>
        <end position="233"/>
    </location>
</feature>
<dbReference type="Pfam" id="PF08245">
    <property type="entry name" value="Mur_ligase_M"/>
    <property type="match status" value="1"/>
</dbReference>
<evidence type="ECO:0000256" key="8">
    <source>
        <dbReference type="ARBA" id="ARBA00022842"/>
    </source>
</evidence>
<dbReference type="AlphaFoldDB" id="A0A139SQ03"/>
<dbReference type="OrthoDB" id="9809356at2"/>
<protein>
    <recommendedName>
        <fullName evidence="3">tetrahydrofolate synthase</fullName>
        <ecNumber evidence="3">6.3.2.17</ecNumber>
    </recommendedName>
</protein>
<dbReference type="Gene3D" id="3.40.1190.10">
    <property type="entry name" value="Mur-like, catalytic domain"/>
    <property type="match status" value="1"/>
</dbReference>
<evidence type="ECO:0000256" key="3">
    <source>
        <dbReference type="ARBA" id="ARBA00013025"/>
    </source>
</evidence>
<dbReference type="InterPro" id="IPR001645">
    <property type="entry name" value="Folylpolyglutamate_synth"/>
</dbReference>
<dbReference type="InterPro" id="IPR013221">
    <property type="entry name" value="Mur_ligase_cen"/>
</dbReference>
<dbReference type="PROSITE" id="PS01012">
    <property type="entry name" value="FOLYLPOLYGLU_SYNT_2"/>
    <property type="match status" value="1"/>
</dbReference>
<keyword evidence="8" id="KW-0460">Magnesium</keyword>
<dbReference type="EMBL" id="LSZQ01000029">
    <property type="protein sequence ID" value="KXU36628.1"/>
    <property type="molecule type" value="Genomic_DNA"/>
</dbReference>
<evidence type="ECO:0000256" key="5">
    <source>
        <dbReference type="ARBA" id="ARBA00022723"/>
    </source>
</evidence>
<dbReference type="GO" id="GO:0005737">
    <property type="term" value="C:cytoplasm"/>
    <property type="evidence" value="ECO:0007669"/>
    <property type="project" value="TreeGrafter"/>
</dbReference>
<dbReference type="FunFam" id="3.40.1190.10:FF:000011">
    <property type="entry name" value="Folylpolyglutamate synthase/dihydrofolate synthase"/>
    <property type="match status" value="1"/>
</dbReference>
<dbReference type="PANTHER" id="PTHR11136:SF0">
    <property type="entry name" value="DIHYDROFOLATE SYNTHETASE-RELATED"/>
    <property type="match status" value="1"/>
</dbReference>